<sequence length="83" mass="9668">MRPDHLTRRHETSSDLLRAATWLLSPESAEASWRWLCSFCPLSPVPRRWTPETPWLSYWAWRSRWWASALAWAGTPGRGAEAC</sequence>
<keyword evidence="2" id="KW-1185">Reference proteome</keyword>
<organism evidence="1 2">
    <name type="scientific">Paramormyrops kingsleyae</name>
    <dbReference type="NCBI Taxonomy" id="1676925"/>
    <lineage>
        <taxon>Eukaryota</taxon>
        <taxon>Metazoa</taxon>
        <taxon>Chordata</taxon>
        <taxon>Craniata</taxon>
        <taxon>Vertebrata</taxon>
        <taxon>Euteleostomi</taxon>
        <taxon>Actinopterygii</taxon>
        <taxon>Neopterygii</taxon>
        <taxon>Teleostei</taxon>
        <taxon>Osteoglossocephala</taxon>
        <taxon>Osteoglossomorpha</taxon>
        <taxon>Osteoglossiformes</taxon>
        <taxon>Mormyridae</taxon>
        <taxon>Paramormyrops</taxon>
    </lineage>
</organism>
<protein>
    <submittedName>
        <fullName evidence="1">Uncharacterized protein</fullName>
    </submittedName>
</protein>
<dbReference type="Proteomes" id="UP000261540">
    <property type="component" value="Unplaced"/>
</dbReference>
<accession>A0A3B3R7Y2</accession>
<dbReference type="AlphaFoldDB" id="A0A3B3R7Y2"/>
<reference evidence="1" key="2">
    <citation type="submission" date="2025-09" db="UniProtKB">
        <authorList>
            <consortium name="Ensembl"/>
        </authorList>
    </citation>
    <scope>IDENTIFICATION</scope>
</reference>
<proteinExistence type="predicted"/>
<name>A0A3B3R7Y2_9TELE</name>
<evidence type="ECO:0000313" key="2">
    <source>
        <dbReference type="Proteomes" id="UP000261540"/>
    </source>
</evidence>
<reference evidence="1" key="1">
    <citation type="submission" date="2025-08" db="UniProtKB">
        <authorList>
            <consortium name="Ensembl"/>
        </authorList>
    </citation>
    <scope>IDENTIFICATION</scope>
</reference>
<dbReference type="Ensembl" id="ENSPKIT00000038170.1">
    <property type="protein sequence ID" value="ENSPKIP00000013741.1"/>
    <property type="gene ID" value="ENSPKIG00000001062.1"/>
</dbReference>
<evidence type="ECO:0000313" key="1">
    <source>
        <dbReference type="Ensembl" id="ENSPKIP00000013741.1"/>
    </source>
</evidence>